<dbReference type="AlphaFoldDB" id="A0A840S334"/>
<dbReference type="GO" id="GO:0106300">
    <property type="term" value="P:protein-DNA covalent cross-linking repair"/>
    <property type="evidence" value="ECO:0007669"/>
    <property type="project" value="InterPro"/>
</dbReference>
<keyword evidence="7" id="KW-0456">Lyase</keyword>
<dbReference type="EMBL" id="JACHHO010000002">
    <property type="protein sequence ID" value="MBB5204735.1"/>
    <property type="molecule type" value="Genomic_DNA"/>
</dbReference>
<keyword evidence="2 8" id="KW-0645">Protease</keyword>
<dbReference type="GO" id="GO:0016829">
    <property type="term" value="F:lyase activity"/>
    <property type="evidence" value="ECO:0007669"/>
    <property type="project" value="UniProtKB-KW"/>
</dbReference>
<dbReference type="OrthoDB" id="6192129at2"/>
<evidence type="ECO:0000313" key="9">
    <source>
        <dbReference type="EMBL" id="MBB5204735.1"/>
    </source>
</evidence>
<keyword evidence="4 8" id="KW-0378">Hydrolase</keyword>
<comment type="similarity">
    <text evidence="1 8">Belongs to the SOS response-associated peptidase family.</text>
</comment>
<dbReference type="PANTHER" id="PTHR13604:SF0">
    <property type="entry name" value="ABASIC SITE PROCESSING PROTEIN HMCES"/>
    <property type="match status" value="1"/>
</dbReference>
<dbReference type="SUPFAM" id="SSF143081">
    <property type="entry name" value="BB1717-like"/>
    <property type="match status" value="1"/>
</dbReference>
<evidence type="ECO:0000256" key="3">
    <source>
        <dbReference type="ARBA" id="ARBA00022763"/>
    </source>
</evidence>
<keyword evidence="5" id="KW-0190">Covalent protein-DNA linkage</keyword>
<proteinExistence type="inferred from homology"/>
<accession>A0A840S334</accession>
<evidence type="ECO:0000256" key="4">
    <source>
        <dbReference type="ARBA" id="ARBA00022801"/>
    </source>
</evidence>
<dbReference type="InterPro" id="IPR036590">
    <property type="entry name" value="SRAP-like"/>
</dbReference>
<evidence type="ECO:0000256" key="6">
    <source>
        <dbReference type="ARBA" id="ARBA00023125"/>
    </source>
</evidence>
<dbReference type="Gene3D" id="3.90.1680.10">
    <property type="entry name" value="SOS response associated peptidase-like"/>
    <property type="match status" value="1"/>
</dbReference>
<name>A0A840S334_9BURK</name>
<dbReference type="EC" id="3.4.-.-" evidence="8"/>
<protein>
    <recommendedName>
        <fullName evidence="8">Abasic site processing protein</fullName>
        <ecNumber evidence="8">3.4.-.-</ecNumber>
    </recommendedName>
</protein>
<gene>
    <name evidence="9" type="ORF">HNQ51_002049</name>
</gene>
<evidence type="ECO:0000256" key="1">
    <source>
        <dbReference type="ARBA" id="ARBA00008136"/>
    </source>
</evidence>
<evidence type="ECO:0000256" key="2">
    <source>
        <dbReference type="ARBA" id="ARBA00022670"/>
    </source>
</evidence>
<reference evidence="9 10" key="1">
    <citation type="submission" date="2020-08" db="EMBL/GenBank/DDBJ databases">
        <title>Genomic Encyclopedia of Type Strains, Phase IV (KMG-IV): sequencing the most valuable type-strain genomes for metagenomic binning, comparative biology and taxonomic classification.</title>
        <authorList>
            <person name="Goeker M."/>
        </authorList>
    </citation>
    <scope>NUCLEOTIDE SEQUENCE [LARGE SCALE GENOMIC DNA]</scope>
    <source>
        <strain evidence="9 10">DSM 23958</strain>
    </source>
</reference>
<keyword evidence="10" id="KW-1185">Reference proteome</keyword>
<evidence type="ECO:0000256" key="7">
    <source>
        <dbReference type="ARBA" id="ARBA00023239"/>
    </source>
</evidence>
<keyword evidence="3" id="KW-0227">DNA damage</keyword>
<sequence>MCTRYIPPDMAALERFWHIGRHNPPALWPAEVFPRQNGPFIRAAQQAELARELLVGPWALLPFDKRYATSNARREGVETRATSRRPWAQGQRCIIPALSFDEPCWESGRCVWWRFRRADGEPLSLAGLWSTAIDPSSGARIPVYTMLTVNADHHPLMRRMHKPDPKLPPEAQDKRSVVVLEPQDLDRWLHAPLDQATALLRAPDDAGLVGQPL</sequence>
<evidence type="ECO:0000256" key="8">
    <source>
        <dbReference type="RuleBase" id="RU364100"/>
    </source>
</evidence>
<dbReference type="PANTHER" id="PTHR13604">
    <property type="entry name" value="DC12-RELATED"/>
    <property type="match status" value="1"/>
</dbReference>
<evidence type="ECO:0000313" key="10">
    <source>
        <dbReference type="Proteomes" id="UP000554837"/>
    </source>
</evidence>
<dbReference type="RefSeq" id="WP_138855612.1">
    <property type="nucleotide sequence ID" value="NZ_CP040709.1"/>
</dbReference>
<dbReference type="Pfam" id="PF02586">
    <property type="entry name" value="SRAP"/>
    <property type="match status" value="1"/>
</dbReference>
<dbReference type="Proteomes" id="UP000554837">
    <property type="component" value="Unassembled WGS sequence"/>
</dbReference>
<dbReference type="GO" id="GO:0008233">
    <property type="term" value="F:peptidase activity"/>
    <property type="evidence" value="ECO:0007669"/>
    <property type="project" value="UniProtKB-KW"/>
</dbReference>
<dbReference type="InterPro" id="IPR003738">
    <property type="entry name" value="SRAP"/>
</dbReference>
<dbReference type="GO" id="GO:0003697">
    <property type="term" value="F:single-stranded DNA binding"/>
    <property type="evidence" value="ECO:0007669"/>
    <property type="project" value="InterPro"/>
</dbReference>
<evidence type="ECO:0000256" key="5">
    <source>
        <dbReference type="ARBA" id="ARBA00023124"/>
    </source>
</evidence>
<organism evidence="9 10">
    <name type="scientific">Inhella inkyongensis</name>
    <dbReference type="NCBI Taxonomy" id="392593"/>
    <lineage>
        <taxon>Bacteria</taxon>
        <taxon>Pseudomonadati</taxon>
        <taxon>Pseudomonadota</taxon>
        <taxon>Betaproteobacteria</taxon>
        <taxon>Burkholderiales</taxon>
        <taxon>Sphaerotilaceae</taxon>
        <taxon>Inhella</taxon>
    </lineage>
</organism>
<comment type="caution">
    <text evidence="9">The sequence shown here is derived from an EMBL/GenBank/DDBJ whole genome shotgun (WGS) entry which is preliminary data.</text>
</comment>
<keyword evidence="6" id="KW-0238">DNA-binding</keyword>
<dbReference type="GO" id="GO:0006508">
    <property type="term" value="P:proteolysis"/>
    <property type="evidence" value="ECO:0007669"/>
    <property type="project" value="UniProtKB-KW"/>
</dbReference>